<evidence type="ECO:0000256" key="1">
    <source>
        <dbReference type="ARBA" id="ARBA00009481"/>
    </source>
</evidence>
<name>A0ABS9TYH3_9MICC</name>
<evidence type="ECO:0000313" key="5">
    <source>
        <dbReference type="Proteomes" id="UP001202922"/>
    </source>
</evidence>
<comment type="similarity">
    <text evidence="1">Belongs to the glycosyltransferase group 1 family. Glycosyltransferase 4 subfamily.</text>
</comment>
<dbReference type="SUPFAM" id="SSF53756">
    <property type="entry name" value="UDP-Glycosyltransferase/glycogen phosphorylase"/>
    <property type="match status" value="1"/>
</dbReference>
<keyword evidence="5" id="KW-1185">Reference proteome</keyword>
<proteinExistence type="inferred from homology"/>
<dbReference type="PANTHER" id="PTHR12526">
    <property type="entry name" value="GLYCOSYLTRANSFERASE"/>
    <property type="match status" value="1"/>
</dbReference>
<protein>
    <submittedName>
        <fullName evidence="4">Glycosyltransferase</fullName>
        <ecNumber evidence="4">2.4.-.-</ecNumber>
    </submittedName>
</protein>
<keyword evidence="3 4" id="KW-0808">Transferase</keyword>
<dbReference type="EC" id="2.4.-.-" evidence="4"/>
<organism evidence="4 5">
    <name type="scientific">Sinomonas terrae</name>
    <dbReference type="NCBI Taxonomy" id="2908838"/>
    <lineage>
        <taxon>Bacteria</taxon>
        <taxon>Bacillati</taxon>
        <taxon>Actinomycetota</taxon>
        <taxon>Actinomycetes</taxon>
        <taxon>Micrococcales</taxon>
        <taxon>Micrococcaceae</taxon>
        <taxon>Sinomonas</taxon>
    </lineage>
</organism>
<dbReference type="PANTHER" id="PTHR12526:SF640">
    <property type="entry name" value="COLANIC ACID BIOSYNTHESIS GLYCOSYLTRANSFERASE WCAL-RELATED"/>
    <property type="match status" value="1"/>
</dbReference>
<gene>
    <name evidence="4" type="ORF">L0M17_05215</name>
</gene>
<keyword evidence="2 4" id="KW-0328">Glycosyltransferase</keyword>
<accession>A0ABS9TYH3</accession>
<dbReference type="Gene3D" id="3.40.50.2000">
    <property type="entry name" value="Glycogen Phosphorylase B"/>
    <property type="match status" value="2"/>
</dbReference>
<reference evidence="4 5" key="1">
    <citation type="submission" date="2022-03" db="EMBL/GenBank/DDBJ databases">
        <title>Sinomonas sp. isolated from a soil.</title>
        <authorList>
            <person name="Han J."/>
            <person name="Kim D.-U."/>
        </authorList>
    </citation>
    <scope>NUCLEOTIDE SEQUENCE [LARGE SCALE GENOMIC DNA]</scope>
    <source>
        <strain evidence="4 5">5-5</strain>
    </source>
</reference>
<dbReference type="Pfam" id="PF13692">
    <property type="entry name" value="Glyco_trans_1_4"/>
    <property type="match status" value="1"/>
</dbReference>
<evidence type="ECO:0000313" key="4">
    <source>
        <dbReference type="EMBL" id="MCH6469395.1"/>
    </source>
</evidence>
<dbReference type="RefSeq" id="WP_241052423.1">
    <property type="nucleotide sequence ID" value="NZ_JAKZBV010000001.1"/>
</dbReference>
<evidence type="ECO:0000256" key="3">
    <source>
        <dbReference type="ARBA" id="ARBA00022679"/>
    </source>
</evidence>
<comment type="caution">
    <text evidence="4">The sequence shown here is derived from an EMBL/GenBank/DDBJ whole genome shotgun (WGS) entry which is preliminary data.</text>
</comment>
<dbReference type="Proteomes" id="UP001202922">
    <property type="component" value="Unassembled WGS sequence"/>
</dbReference>
<dbReference type="GO" id="GO:0016757">
    <property type="term" value="F:glycosyltransferase activity"/>
    <property type="evidence" value="ECO:0007669"/>
    <property type="project" value="UniProtKB-KW"/>
</dbReference>
<dbReference type="EMBL" id="JAKZBV010000001">
    <property type="protein sequence ID" value="MCH6469395.1"/>
    <property type="molecule type" value="Genomic_DNA"/>
</dbReference>
<evidence type="ECO:0000256" key="2">
    <source>
        <dbReference type="ARBA" id="ARBA00022676"/>
    </source>
</evidence>
<sequence length="354" mass="38190">MTHIVLAANNGEIGGGEVMLLAIAEALRDMGVDVLVLGPERLGGVIAAAQERGFPVEALPCRGRPEYMIALRRWRKAHPEGVLWCNGLIPSAATAGMPQRIVHLHQLPVGPQQLVVPAARARAMATLVPSQFMASKVRGARVLANWSPALERVLVPRGKGPIRLGFLGRPSEAKGIPVLADAMGRLRHRGPLRYFLRIAGEPRFVDARERVVVEGRLRSLGRSVQELGWMVTDEFLGTIDILVVPSVWEESFGLVVTEAMSARVPVVVSDAGALPEVIGHDHPWIARAGDPQSLADVIAEAASALPADDVVERAHKRWAELFAPEVGRESVRSLLATLGLAPQEKRVEQAESAP</sequence>